<protein>
    <recommendedName>
        <fullName evidence="7">TrbL/VirB6 plasmid conjugal transfer protein</fullName>
    </recommendedName>
</protein>
<accession>A0A060V092</accession>
<evidence type="ECO:0000256" key="2">
    <source>
        <dbReference type="ARBA" id="ARBA00022692"/>
    </source>
</evidence>
<reference evidence="6" key="2">
    <citation type="submission" date="2014-07" db="EMBL/GenBank/DDBJ databases">
        <title>Initial genome analysis of the psychrotolerant acidophile Acidithiobacillus ferrivorans CF27: insights into iron and sulfur oxidation pathways and into biofilm formation.</title>
        <authorList>
            <person name="Talla E."/>
            <person name="Hedrich S."/>
            <person name="Mangenot S."/>
            <person name="Ji B."/>
            <person name="Johnson D.B."/>
            <person name="Barbe V."/>
            <person name="Bonnefoy V."/>
        </authorList>
    </citation>
    <scope>NUCLEOTIDE SEQUENCE [LARGE SCALE GENOMIC DNA]</scope>
    <source>
        <strain evidence="6">CF27</strain>
    </source>
</reference>
<feature type="transmembrane region" description="Helical" evidence="5">
    <location>
        <begin position="257"/>
        <end position="278"/>
    </location>
</feature>
<feature type="transmembrane region" description="Helical" evidence="5">
    <location>
        <begin position="232"/>
        <end position="251"/>
    </location>
</feature>
<evidence type="ECO:0000313" key="6">
    <source>
        <dbReference type="EMBL" id="CDQ12094.1"/>
    </source>
</evidence>
<organism evidence="6">
    <name type="scientific">Acidithiobacillus ferrivorans</name>
    <dbReference type="NCBI Taxonomy" id="160808"/>
    <lineage>
        <taxon>Bacteria</taxon>
        <taxon>Pseudomonadati</taxon>
        <taxon>Pseudomonadota</taxon>
        <taxon>Acidithiobacillia</taxon>
        <taxon>Acidithiobacillales</taxon>
        <taxon>Acidithiobacillaceae</taxon>
        <taxon>Acidithiobacillus</taxon>
    </lineage>
</organism>
<evidence type="ECO:0000256" key="1">
    <source>
        <dbReference type="ARBA" id="ARBA00004141"/>
    </source>
</evidence>
<feature type="transmembrane region" description="Helical" evidence="5">
    <location>
        <begin position="142"/>
        <end position="172"/>
    </location>
</feature>
<comment type="caution">
    <text evidence="6">The sequence shown here is derived from an EMBL/GenBank/DDBJ whole genome shotgun (WGS) entry which is preliminary data.</text>
</comment>
<dbReference type="AlphaFoldDB" id="A0A060V092"/>
<dbReference type="EMBL" id="CCCS020000078">
    <property type="protein sequence ID" value="CDQ12094.1"/>
    <property type="molecule type" value="Genomic_DNA"/>
</dbReference>
<evidence type="ECO:0008006" key="7">
    <source>
        <dbReference type="Google" id="ProtNLM"/>
    </source>
</evidence>
<evidence type="ECO:0000256" key="5">
    <source>
        <dbReference type="SAM" id="Phobius"/>
    </source>
</evidence>
<evidence type="ECO:0000256" key="4">
    <source>
        <dbReference type="ARBA" id="ARBA00023136"/>
    </source>
</evidence>
<name>A0A060V092_9PROT</name>
<feature type="transmembrane region" description="Helical" evidence="5">
    <location>
        <begin position="290"/>
        <end position="312"/>
    </location>
</feature>
<sequence>MHSQRRDNNDMPMILRYLKPLFLIFSFTLVFAYSGTSNAGSSYSVPTTGRNANPTVVQQGITGQVNGTTGQSAVSDIHAKFHYSQYASFITNIQKAGVTMATKFIPDAEGLAEILGGIAFTWLGLMIVLSQADVWHMGLRPVFMLAMTFGITMAMLENYAFFATSVVDGFIYAGGVLTSTNAADGFSVAGHMYANTMQVMYTMVMALKIHVNGSVFSEIEQIFTVIIRFGQTMLLLGPIMAIMLLVFFAFIVTFILFQIVIAVAIAVGPVFIPFLILPITKGLFEGWLKFLIMSGIYLMTAVVVASLVGTGMQQFANSMVLVTGSGTAYGQMVNFGIAEELVVFELVGLLAMLKVPEFAHAMAGSVNLSGMNVAGGAARGAVAVAKKAITAGVG</sequence>
<keyword evidence="2 5" id="KW-0812">Transmembrane</keyword>
<dbReference type="GO" id="GO:0016020">
    <property type="term" value="C:membrane"/>
    <property type="evidence" value="ECO:0007669"/>
    <property type="project" value="UniProtKB-SubCell"/>
</dbReference>
<reference evidence="6" key="1">
    <citation type="submission" date="2014-03" db="EMBL/GenBank/DDBJ databases">
        <authorList>
            <person name="Genoscope - CEA"/>
        </authorList>
    </citation>
    <scope>NUCLEOTIDE SEQUENCE [LARGE SCALE GENOMIC DNA]</scope>
    <source>
        <strain evidence="6">CF27</strain>
    </source>
</reference>
<proteinExistence type="predicted"/>
<keyword evidence="3 5" id="KW-1133">Transmembrane helix</keyword>
<evidence type="ECO:0000256" key="3">
    <source>
        <dbReference type="ARBA" id="ARBA00022989"/>
    </source>
</evidence>
<dbReference type="GO" id="GO:0030255">
    <property type="term" value="P:protein secretion by the type IV secretion system"/>
    <property type="evidence" value="ECO:0007669"/>
    <property type="project" value="InterPro"/>
</dbReference>
<feature type="transmembrane region" description="Helical" evidence="5">
    <location>
        <begin position="110"/>
        <end position="130"/>
    </location>
</feature>
<dbReference type="Pfam" id="PF04610">
    <property type="entry name" value="TrbL"/>
    <property type="match status" value="1"/>
</dbReference>
<gene>
    <name evidence="6" type="ORF">AFERRI_80043</name>
</gene>
<comment type="subcellular location">
    <subcellularLocation>
        <location evidence="1">Membrane</location>
        <topology evidence="1">Multi-pass membrane protein</topology>
    </subcellularLocation>
</comment>
<dbReference type="InterPro" id="IPR007688">
    <property type="entry name" value="Conjugal_tfr_TrbL/VirB6"/>
</dbReference>
<keyword evidence="4 5" id="KW-0472">Membrane</keyword>
<feature type="transmembrane region" description="Helical" evidence="5">
    <location>
        <begin position="192"/>
        <end position="211"/>
    </location>
</feature>